<dbReference type="GO" id="GO:0030410">
    <property type="term" value="F:nicotianamine synthase activity"/>
    <property type="evidence" value="ECO:0007669"/>
    <property type="project" value="InterPro"/>
</dbReference>
<dbReference type="InterPro" id="IPR004298">
    <property type="entry name" value="Nicotian_synth"/>
</dbReference>
<evidence type="ECO:0000256" key="1">
    <source>
        <dbReference type="ARBA" id="ARBA00022679"/>
    </source>
</evidence>
<dbReference type="Pfam" id="PF03059">
    <property type="entry name" value="NAS"/>
    <property type="match status" value="1"/>
</dbReference>
<dbReference type="SUPFAM" id="SSF53335">
    <property type="entry name" value="S-adenosyl-L-methionine-dependent methyltransferases"/>
    <property type="match status" value="1"/>
</dbReference>
<evidence type="ECO:0000313" key="3">
    <source>
        <dbReference type="EMBL" id="QNO46138.1"/>
    </source>
</evidence>
<proteinExistence type="predicted"/>
<dbReference type="PANTHER" id="PTHR32266">
    <property type="entry name" value="NICOTIANAMINE SYNTHASE 3"/>
    <property type="match status" value="1"/>
</dbReference>
<keyword evidence="2" id="KW-0949">S-adenosyl-L-methionine</keyword>
<dbReference type="Gene3D" id="3.40.50.150">
    <property type="entry name" value="Vaccinia Virus protein VP39"/>
    <property type="match status" value="1"/>
</dbReference>
<dbReference type="PROSITE" id="PS51142">
    <property type="entry name" value="NAS"/>
    <property type="match status" value="1"/>
</dbReference>
<organism evidence="3">
    <name type="scientific">Candidatus Methanogaster sp. ANME-2c ERB4</name>
    <dbReference type="NCBI Taxonomy" id="2759911"/>
    <lineage>
        <taxon>Archaea</taxon>
        <taxon>Methanobacteriati</taxon>
        <taxon>Methanobacteriota</taxon>
        <taxon>Stenosarchaea group</taxon>
        <taxon>Methanomicrobia</taxon>
        <taxon>Methanosarcinales</taxon>
        <taxon>ANME-2 cluster</taxon>
        <taxon>Candidatus Methanogasteraceae</taxon>
        <taxon>Candidatus Methanogaster</taxon>
    </lineage>
</organism>
<dbReference type="GO" id="GO:0030418">
    <property type="term" value="P:nicotianamine biosynthetic process"/>
    <property type="evidence" value="ECO:0007669"/>
    <property type="project" value="InterPro"/>
</dbReference>
<evidence type="ECO:0008006" key="4">
    <source>
        <dbReference type="Google" id="ProtNLM"/>
    </source>
</evidence>
<evidence type="ECO:0000256" key="2">
    <source>
        <dbReference type="ARBA" id="ARBA00022691"/>
    </source>
</evidence>
<dbReference type="EMBL" id="MT631169">
    <property type="protein sequence ID" value="QNO46138.1"/>
    <property type="molecule type" value="Genomic_DNA"/>
</dbReference>
<sequence length="276" mass="31467">MNVSNIMDRSSESIIKELSTTYTVTKDIKDQEILHSHSNRLKTFFRRLDYLAAMDLDDKSAEEILCTPEFDSALESIVRFRNLYSLRLETENANAILDSEDPWDALKHFTHFSNYLQLALTEYQGSGLEPGDSIVFIGSGPLPLTLIMLCHQHGLRGIGIEQEPDRAKLSRRVLMKLGLSDQIEIMDGNHFRLHSNGCKLVMVAAAAEPKKEIFDHLAGVLPAGTKISYRIYEKGLRRLLETSSFLELPEQFEEYLRIRPKPPVNNTVVFLTKKDR</sequence>
<keyword evidence="1" id="KW-0808">Transferase</keyword>
<reference evidence="3" key="1">
    <citation type="submission" date="2020-06" db="EMBL/GenBank/DDBJ databases">
        <title>Unique genomic features of the anaerobic methanotrophic archaea.</title>
        <authorList>
            <person name="Chadwick G.L."/>
            <person name="Skennerton C.T."/>
            <person name="Laso-Perez R."/>
            <person name="Leu A.O."/>
            <person name="Speth D.R."/>
            <person name="Yu H."/>
            <person name="Morgan-Lang C."/>
            <person name="Hatzenpichler R."/>
            <person name="Goudeau D."/>
            <person name="Malmstrom R."/>
            <person name="Brazelton W.J."/>
            <person name="Woyke T."/>
            <person name="Hallam S.J."/>
            <person name="Tyson G.W."/>
            <person name="Wegener G."/>
            <person name="Boetius A."/>
            <person name="Orphan V."/>
        </authorList>
    </citation>
    <scope>NUCLEOTIDE SEQUENCE</scope>
</reference>
<dbReference type="AlphaFoldDB" id="A0A7G9YDQ4"/>
<accession>A0A7G9YDQ4</accession>
<gene>
    <name evidence="3" type="ORF">MFHEKKGA_00031</name>
</gene>
<protein>
    <recommendedName>
        <fullName evidence="4">Methyltransferase</fullName>
    </recommendedName>
</protein>
<name>A0A7G9YDQ4_9EURY</name>
<dbReference type="InterPro" id="IPR029063">
    <property type="entry name" value="SAM-dependent_MTases_sf"/>
</dbReference>
<dbReference type="PANTHER" id="PTHR32266:SF12">
    <property type="entry name" value="NICOTIANAMINE SYNTHASE 3"/>
    <property type="match status" value="1"/>
</dbReference>